<organism evidence="2 3">
    <name type="scientific">Ramalina farinacea</name>
    <dbReference type="NCBI Taxonomy" id="258253"/>
    <lineage>
        <taxon>Eukaryota</taxon>
        <taxon>Fungi</taxon>
        <taxon>Dikarya</taxon>
        <taxon>Ascomycota</taxon>
        <taxon>Pezizomycotina</taxon>
        <taxon>Lecanoromycetes</taxon>
        <taxon>OSLEUM clade</taxon>
        <taxon>Lecanoromycetidae</taxon>
        <taxon>Lecanorales</taxon>
        <taxon>Lecanorineae</taxon>
        <taxon>Ramalinaceae</taxon>
        <taxon>Ramalina</taxon>
    </lineage>
</organism>
<dbReference type="SUPFAM" id="SSF54928">
    <property type="entry name" value="RNA-binding domain, RBD"/>
    <property type="match status" value="1"/>
</dbReference>
<evidence type="ECO:0000313" key="3">
    <source>
        <dbReference type="Proteomes" id="UP001161017"/>
    </source>
</evidence>
<feature type="region of interest" description="Disordered" evidence="1">
    <location>
        <begin position="31"/>
        <end position="57"/>
    </location>
</feature>
<dbReference type="EMBL" id="JAPUFD010000025">
    <property type="protein sequence ID" value="MDI1493285.1"/>
    <property type="molecule type" value="Genomic_DNA"/>
</dbReference>
<dbReference type="GO" id="GO:0003676">
    <property type="term" value="F:nucleic acid binding"/>
    <property type="evidence" value="ECO:0007669"/>
    <property type="project" value="InterPro"/>
</dbReference>
<dbReference type="AlphaFoldDB" id="A0AA43QVG0"/>
<evidence type="ECO:0000313" key="2">
    <source>
        <dbReference type="EMBL" id="MDI1493285.1"/>
    </source>
</evidence>
<feature type="compositionally biased region" description="Low complexity" evidence="1">
    <location>
        <begin position="222"/>
        <end position="231"/>
    </location>
</feature>
<dbReference type="Proteomes" id="UP001161017">
    <property type="component" value="Unassembled WGS sequence"/>
</dbReference>
<evidence type="ECO:0000256" key="1">
    <source>
        <dbReference type="SAM" id="MobiDB-lite"/>
    </source>
</evidence>
<feature type="compositionally biased region" description="Pro residues" evidence="1">
    <location>
        <begin position="36"/>
        <end position="45"/>
    </location>
</feature>
<dbReference type="InterPro" id="IPR035979">
    <property type="entry name" value="RBD_domain_sf"/>
</dbReference>
<evidence type="ECO:0008006" key="4">
    <source>
        <dbReference type="Google" id="ProtNLM"/>
    </source>
</evidence>
<feature type="region of interest" description="Disordered" evidence="1">
    <location>
        <begin position="152"/>
        <end position="231"/>
    </location>
</feature>
<feature type="region of interest" description="Disordered" evidence="1">
    <location>
        <begin position="388"/>
        <end position="407"/>
    </location>
</feature>
<proteinExistence type="predicted"/>
<feature type="compositionally biased region" description="Polar residues" evidence="1">
    <location>
        <begin position="183"/>
        <end position="193"/>
    </location>
</feature>
<name>A0AA43QVG0_9LECA</name>
<sequence>MAAFPVWLPPQPIHPYFNAAPGGAYPFYQPQYYPGNPAPQAPKPPEQAQQAEEANASAEGLATMRMKIAELENDLHRCLAEKTKNELDTPDVARKEERRSRAVDSSVAEMQVKFLEKELTRTKRMNVALKAKLGQTQTLLYKLTSMGIRSKDIPSFKRPQTSETSAEVSSDEECLIDLLDPNVSPSSTDSGEGTTAVEASAEGSDYSKDGSQETEEVVEWPTATTDSFSSTSSSSSYIQHFVKKSQDQSGQQAKGSPIVVIQDTGSHSTASVGNRNPAANAQAAVDDVDHNREELCSQDSACPTDSPSQSTSFYSANNDPGGYPTQSPESKPGLPQPAPDIRKENERPHYETWVEYVQAMDKQKRSHSRFLDNTDILRGNLEAIRIKSQPGSLEASPTPKDQGRLSPPDLTDWARALFMKGRSSKQEIRWSSEVGMARHGLRPRCDFYQSNTQCEQAAELHREVAGIRAGQGRAPEFFRYGIRYIPRPIDQNVLRTVLINGLPDHTTALDLLQKVRGGLVLNAQLVQDPTKGKAALVTFLDESAATAYAGFAAKHPIKIHGMTLCVKSLSTPTWPTRHSTLELVTNAKTTRCFEIPNMRKGATLSGIQEVLKFPGMKTNGLEFSRIRDGTTLQLRFTSIRYAIQAYEMYQACARRWLPDPCAQPVETLLDQEDIKVNDGGSEATKSA</sequence>
<keyword evidence="3" id="KW-1185">Reference proteome</keyword>
<feature type="compositionally biased region" description="Polar residues" evidence="1">
    <location>
        <begin position="297"/>
        <end position="329"/>
    </location>
</feature>
<protein>
    <recommendedName>
        <fullName evidence="4">RRM domain-containing protein</fullName>
    </recommendedName>
</protein>
<accession>A0AA43QVG0</accession>
<feature type="region of interest" description="Disordered" evidence="1">
    <location>
        <begin position="295"/>
        <end position="346"/>
    </location>
</feature>
<feature type="compositionally biased region" description="Polar residues" evidence="1">
    <location>
        <begin position="158"/>
        <end position="168"/>
    </location>
</feature>
<reference evidence="2" key="1">
    <citation type="journal article" date="2023" name="Genome Biol. Evol.">
        <title>First Whole Genome Sequence and Flow Cytometry Genome Size Data for the Lichen-Forming Fungus Ramalina farinacea (Ascomycota).</title>
        <authorList>
            <person name="Llewellyn T."/>
            <person name="Mian S."/>
            <person name="Hill R."/>
            <person name="Leitch I.J."/>
            <person name="Gaya E."/>
        </authorList>
    </citation>
    <scope>NUCLEOTIDE SEQUENCE</scope>
    <source>
        <strain evidence="2">LIQ254RAFAR</strain>
    </source>
</reference>
<comment type="caution">
    <text evidence="2">The sequence shown here is derived from an EMBL/GenBank/DDBJ whole genome shotgun (WGS) entry which is preliminary data.</text>
</comment>
<gene>
    <name evidence="2" type="ORF">OHK93_005073</name>
</gene>
<feature type="compositionally biased region" description="Low complexity" evidence="1">
    <location>
        <begin position="46"/>
        <end position="57"/>
    </location>
</feature>